<organism evidence="4 5">
    <name type="scientific">Bugula neritina</name>
    <name type="common">Brown bryozoan</name>
    <name type="synonym">Sertularia neritina</name>
    <dbReference type="NCBI Taxonomy" id="10212"/>
    <lineage>
        <taxon>Eukaryota</taxon>
        <taxon>Metazoa</taxon>
        <taxon>Spiralia</taxon>
        <taxon>Lophotrochozoa</taxon>
        <taxon>Bryozoa</taxon>
        <taxon>Gymnolaemata</taxon>
        <taxon>Cheilostomatida</taxon>
        <taxon>Flustrina</taxon>
        <taxon>Buguloidea</taxon>
        <taxon>Bugulidae</taxon>
        <taxon>Bugula</taxon>
    </lineage>
</organism>
<evidence type="ECO:0000256" key="1">
    <source>
        <dbReference type="SAM" id="MobiDB-lite"/>
    </source>
</evidence>
<dbReference type="SUPFAM" id="SSF56436">
    <property type="entry name" value="C-type lectin-like"/>
    <property type="match status" value="1"/>
</dbReference>
<evidence type="ECO:0000256" key="2">
    <source>
        <dbReference type="SAM" id="Phobius"/>
    </source>
</evidence>
<keyword evidence="2" id="KW-1133">Transmembrane helix</keyword>
<gene>
    <name evidence="4" type="ORF">EB796_023069</name>
</gene>
<dbReference type="Gene3D" id="3.10.100.10">
    <property type="entry name" value="Mannose-Binding Protein A, subunit A"/>
    <property type="match status" value="1"/>
</dbReference>
<keyword evidence="5" id="KW-1185">Reference proteome</keyword>
<reference evidence="4" key="1">
    <citation type="submission" date="2020-06" db="EMBL/GenBank/DDBJ databases">
        <title>Draft genome of Bugula neritina, a colonial animal packing powerful symbionts and potential medicines.</title>
        <authorList>
            <person name="Rayko M."/>
        </authorList>
    </citation>
    <scope>NUCLEOTIDE SEQUENCE [LARGE SCALE GENOMIC DNA]</scope>
    <source>
        <strain evidence="4">Kwan_BN1</strain>
    </source>
</reference>
<feature type="region of interest" description="Disordered" evidence="1">
    <location>
        <begin position="69"/>
        <end position="92"/>
    </location>
</feature>
<feature type="domain" description="C-type lectin" evidence="3">
    <location>
        <begin position="7"/>
        <end position="54"/>
    </location>
</feature>
<dbReference type="InterPro" id="IPR016186">
    <property type="entry name" value="C-type_lectin-like/link_sf"/>
</dbReference>
<feature type="transmembrane region" description="Helical" evidence="2">
    <location>
        <begin position="130"/>
        <end position="151"/>
    </location>
</feature>
<proteinExistence type="predicted"/>
<evidence type="ECO:0000313" key="4">
    <source>
        <dbReference type="EMBL" id="KAF6018618.1"/>
    </source>
</evidence>
<accession>A0A7J7IZG3</accession>
<dbReference type="CDD" id="cd12087">
    <property type="entry name" value="TM_EGFR-like"/>
    <property type="match status" value="1"/>
</dbReference>
<dbReference type="InterPro" id="IPR001304">
    <property type="entry name" value="C-type_lectin-like"/>
</dbReference>
<dbReference type="PROSITE" id="PS50041">
    <property type="entry name" value="C_TYPE_LECTIN_2"/>
    <property type="match status" value="1"/>
</dbReference>
<feature type="region of interest" description="Disordered" evidence="1">
    <location>
        <begin position="171"/>
        <end position="191"/>
    </location>
</feature>
<protein>
    <recommendedName>
        <fullName evidence="3">C-type lectin domain-containing protein</fullName>
    </recommendedName>
</protein>
<dbReference type="EMBL" id="VXIV02003291">
    <property type="protein sequence ID" value="KAF6018618.1"/>
    <property type="molecule type" value="Genomic_DNA"/>
</dbReference>
<dbReference type="Proteomes" id="UP000593567">
    <property type="component" value="Unassembled WGS sequence"/>
</dbReference>
<dbReference type="InterPro" id="IPR016187">
    <property type="entry name" value="CTDL_fold"/>
</dbReference>
<dbReference type="AlphaFoldDB" id="A0A7J7IZG3"/>
<evidence type="ECO:0000259" key="3">
    <source>
        <dbReference type="PROSITE" id="PS50041"/>
    </source>
</evidence>
<comment type="caution">
    <text evidence="4">The sequence shown here is derived from an EMBL/GenBank/DDBJ whole genome shotgun (WGS) entry which is preliminary data.</text>
</comment>
<name>A0A7J7IZG3_BUGNE</name>
<keyword evidence="2" id="KW-0472">Membrane</keyword>
<sequence>MIVRRGFTNWGVGEPRNISGLEDCALIVNGPHSDNRPGEWVMENCVASRSYICMKNAVYTFAPTTTMTTKRTTPFPTKPPTTSTSKKPMTTPNVTVTLSTKKGGIVGQTQQQVQGSAAPNDINNLRTGEITAIVLACLALVVAGVFIFLYVRKVKQPEDSFGKGLGFENASYSRSSDSVHVGLENPNFSAD</sequence>
<evidence type="ECO:0000313" key="5">
    <source>
        <dbReference type="Proteomes" id="UP000593567"/>
    </source>
</evidence>
<keyword evidence="2" id="KW-0812">Transmembrane</keyword>